<dbReference type="PRINTS" id="PR01176">
    <property type="entry name" value="GABABRECEPTR"/>
</dbReference>
<dbReference type="Pfam" id="PF01094">
    <property type="entry name" value="ANF_receptor"/>
    <property type="match status" value="1"/>
</dbReference>
<dbReference type="InterPro" id="IPR002456">
    <property type="entry name" value="GPCR_3_GABA_rcpt_B1"/>
</dbReference>
<protein>
    <submittedName>
        <fullName evidence="21">Gamma-aminobutyric acid type B receptor subunit 1</fullName>
    </submittedName>
</protein>
<evidence type="ECO:0000256" key="19">
    <source>
        <dbReference type="SAM" id="SignalP"/>
    </source>
</evidence>
<feature type="transmembrane region" description="Helical" evidence="18">
    <location>
        <begin position="618"/>
        <end position="639"/>
    </location>
</feature>
<comment type="subcellular location">
    <subcellularLocation>
        <location evidence="16">Postsynaptic cell membrane</location>
        <topology evidence="16">Multi-pass membrane protein</topology>
    </subcellularLocation>
</comment>
<feature type="transmembrane region" description="Helical" evidence="18">
    <location>
        <begin position="501"/>
        <end position="518"/>
    </location>
</feature>
<dbReference type="Proteomes" id="UP000192578">
    <property type="component" value="Unassembled WGS sequence"/>
</dbReference>
<evidence type="ECO:0000256" key="13">
    <source>
        <dbReference type="ARBA" id="ARBA00023180"/>
    </source>
</evidence>
<evidence type="ECO:0000256" key="9">
    <source>
        <dbReference type="ARBA" id="ARBA00023054"/>
    </source>
</evidence>
<feature type="transmembrane region" description="Helical" evidence="18">
    <location>
        <begin position="718"/>
        <end position="735"/>
    </location>
</feature>
<evidence type="ECO:0000256" key="15">
    <source>
        <dbReference type="ARBA" id="ARBA00023257"/>
    </source>
</evidence>
<reference evidence="22" key="1">
    <citation type="submission" date="2017-01" db="EMBL/GenBank/DDBJ databases">
        <title>Comparative genomics of anhydrobiosis in the tardigrade Hypsibius dujardini.</title>
        <authorList>
            <person name="Yoshida Y."/>
            <person name="Koutsovoulos G."/>
            <person name="Laetsch D."/>
            <person name="Stevens L."/>
            <person name="Kumar S."/>
            <person name="Horikawa D."/>
            <person name="Ishino K."/>
            <person name="Komine S."/>
            <person name="Tomita M."/>
            <person name="Blaxter M."/>
            <person name="Arakawa K."/>
        </authorList>
    </citation>
    <scope>NUCLEOTIDE SEQUENCE [LARGE SCALE GENOMIC DNA]</scope>
    <source>
        <strain evidence="22">Z151</strain>
    </source>
</reference>
<evidence type="ECO:0000256" key="18">
    <source>
        <dbReference type="SAM" id="Phobius"/>
    </source>
</evidence>
<organism evidence="21 22">
    <name type="scientific">Hypsibius exemplaris</name>
    <name type="common">Freshwater tardigrade</name>
    <dbReference type="NCBI Taxonomy" id="2072580"/>
    <lineage>
        <taxon>Eukaryota</taxon>
        <taxon>Metazoa</taxon>
        <taxon>Ecdysozoa</taxon>
        <taxon>Tardigrada</taxon>
        <taxon>Eutardigrada</taxon>
        <taxon>Parachela</taxon>
        <taxon>Hypsibioidea</taxon>
        <taxon>Hypsibiidae</taxon>
        <taxon>Hypsibius</taxon>
    </lineage>
</organism>
<keyword evidence="2" id="KW-1003">Cell membrane</keyword>
<dbReference type="InterPro" id="IPR002455">
    <property type="entry name" value="GPCR3_GABA-B"/>
</dbReference>
<dbReference type="GO" id="GO:0038039">
    <property type="term" value="C:G protein-coupled receptor heterodimeric complex"/>
    <property type="evidence" value="ECO:0007669"/>
    <property type="project" value="TreeGrafter"/>
</dbReference>
<feature type="transmembrane region" description="Helical" evidence="18">
    <location>
        <begin position="741"/>
        <end position="763"/>
    </location>
</feature>
<feature type="transmembrane region" description="Helical" evidence="18">
    <location>
        <begin position="459"/>
        <end position="481"/>
    </location>
</feature>
<keyword evidence="6 18" id="KW-1133">Transmembrane helix</keyword>
<comment type="caution">
    <text evidence="21">The sequence shown here is derived from an EMBL/GenBank/DDBJ whole genome shotgun (WGS) entry which is preliminary data.</text>
</comment>
<dbReference type="PANTHER" id="PTHR10519:SF77">
    <property type="entry name" value="GAMMA-AMINOBUTYRIC ACID TYPE B RECEPTOR SUBUNIT 1"/>
    <property type="match status" value="1"/>
</dbReference>
<keyword evidence="13" id="KW-0325">Glycoprotein</keyword>
<dbReference type="PROSITE" id="PS50259">
    <property type="entry name" value="G_PROTEIN_RECEP_F3_4"/>
    <property type="match status" value="1"/>
</dbReference>
<dbReference type="InterPro" id="IPR028082">
    <property type="entry name" value="Peripla_BP_I"/>
</dbReference>
<keyword evidence="7" id="KW-0770">Synapse</keyword>
<keyword evidence="14" id="KW-0807">Transducer</keyword>
<feature type="domain" description="G-protein coupled receptors family 3 profile" evidence="20">
    <location>
        <begin position="544"/>
        <end position="772"/>
    </location>
</feature>
<evidence type="ECO:0000256" key="4">
    <source>
        <dbReference type="ARBA" id="ARBA00022692"/>
    </source>
</evidence>
<evidence type="ECO:0000259" key="20">
    <source>
        <dbReference type="PROSITE" id="PS50259"/>
    </source>
</evidence>
<evidence type="ECO:0000256" key="8">
    <source>
        <dbReference type="ARBA" id="ARBA00023040"/>
    </source>
</evidence>
<keyword evidence="3" id="KW-0597">Phosphoprotein</keyword>
<dbReference type="GO" id="GO:0004965">
    <property type="term" value="F:G protein-coupled GABA receptor activity"/>
    <property type="evidence" value="ECO:0007669"/>
    <property type="project" value="InterPro"/>
</dbReference>
<keyword evidence="4 18" id="KW-0812">Transmembrane</keyword>
<evidence type="ECO:0000256" key="7">
    <source>
        <dbReference type="ARBA" id="ARBA00023018"/>
    </source>
</evidence>
<proteinExistence type="inferred from homology"/>
<dbReference type="EMBL" id="MTYJ01000002">
    <property type="protein sequence ID" value="OQV25759.1"/>
    <property type="molecule type" value="Genomic_DNA"/>
</dbReference>
<evidence type="ECO:0000256" key="12">
    <source>
        <dbReference type="ARBA" id="ARBA00023170"/>
    </source>
</evidence>
<feature type="transmembrane region" description="Helical" evidence="18">
    <location>
        <begin position="548"/>
        <end position="568"/>
    </location>
</feature>
<dbReference type="PRINTS" id="PR01177">
    <property type="entry name" value="GABAB1RECPTR"/>
</dbReference>
<feature type="chain" id="PRO_5013275092" evidence="19">
    <location>
        <begin position="31"/>
        <end position="891"/>
    </location>
</feature>
<gene>
    <name evidence="21" type="ORF">BV898_00687</name>
</gene>
<keyword evidence="15" id="KW-0628">Postsynaptic cell membrane</keyword>
<keyword evidence="9" id="KW-0175">Coiled coil</keyword>
<keyword evidence="12 21" id="KW-0675">Receptor</keyword>
<evidence type="ECO:0000313" key="22">
    <source>
        <dbReference type="Proteomes" id="UP000192578"/>
    </source>
</evidence>
<evidence type="ECO:0000256" key="11">
    <source>
        <dbReference type="ARBA" id="ARBA00023157"/>
    </source>
</evidence>
<feature type="transmembrane region" description="Helical" evidence="18">
    <location>
        <begin position="677"/>
        <end position="698"/>
    </location>
</feature>
<feature type="region of interest" description="Disordered" evidence="17">
    <location>
        <begin position="830"/>
        <end position="891"/>
    </location>
</feature>
<dbReference type="SUPFAM" id="SSF53822">
    <property type="entry name" value="Periplasmic binding protein-like I"/>
    <property type="match status" value="1"/>
</dbReference>
<evidence type="ECO:0000256" key="16">
    <source>
        <dbReference type="ARBA" id="ARBA00034104"/>
    </source>
</evidence>
<evidence type="ECO:0000256" key="1">
    <source>
        <dbReference type="ARBA" id="ARBA00008991"/>
    </source>
</evidence>
<evidence type="ECO:0000256" key="14">
    <source>
        <dbReference type="ARBA" id="ARBA00023224"/>
    </source>
</evidence>
<evidence type="ECO:0000313" key="21">
    <source>
        <dbReference type="EMBL" id="OQV25759.1"/>
    </source>
</evidence>
<dbReference type="CDD" id="cd15291">
    <property type="entry name" value="7tmC_GABA-B-R1"/>
    <property type="match status" value="1"/>
</dbReference>
<dbReference type="OrthoDB" id="17569at2759"/>
<dbReference type="Gene3D" id="3.40.50.2300">
    <property type="match status" value="2"/>
</dbReference>
<dbReference type="GO" id="GO:0045211">
    <property type="term" value="C:postsynaptic membrane"/>
    <property type="evidence" value="ECO:0007669"/>
    <property type="project" value="UniProtKB-SubCell"/>
</dbReference>
<keyword evidence="10 18" id="KW-0472">Membrane</keyword>
<dbReference type="GO" id="GO:0007214">
    <property type="term" value="P:gamma-aminobutyric acid signaling pathway"/>
    <property type="evidence" value="ECO:0007669"/>
    <property type="project" value="TreeGrafter"/>
</dbReference>
<feature type="compositionally biased region" description="Basic and acidic residues" evidence="17">
    <location>
        <begin position="830"/>
        <end position="847"/>
    </location>
</feature>
<evidence type="ECO:0000256" key="10">
    <source>
        <dbReference type="ARBA" id="ARBA00023136"/>
    </source>
</evidence>
<evidence type="ECO:0000256" key="2">
    <source>
        <dbReference type="ARBA" id="ARBA00022475"/>
    </source>
</evidence>
<dbReference type="AlphaFoldDB" id="A0A1W0XE61"/>
<evidence type="ECO:0000256" key="5">
    <source>
        <dbReference type="ARBA" id="ARBA00022729"/>
    </source>
</evidence>
<evidence type="ECO:0000256" key="6">
    <source>
        <dbReference type="ARBA" id="ARBA00022989"/>
    </source>
</evidence>
<dbReference type="InterPro" id="IPR017978">
    <property type="entry name" value="GPCR_3_C"/>
</dbReference>
<sequence length="891" mass="101240">MMSDRMHQYQSVLLLLACVTISTRLPTTEGLKDLVLAGIFPIKGEGGWAGGVGCYPAAEMALEHVNTQSDLLPGYRLVLHWNDSECEPGKGITILYDLLYNPPQKIMLLGPGCSTVTTTIAEAAKMWNLIVMSYGSSSPALSDRKRFTTFFRTHPSANLNNPAYVQLFKHYGWTKINIIQEAEEVFVSNVEDLERLCKIANIDIVTRQSFLKDPSEAVRNLNRSDARIIVGLFYETPARKVFCEAYKNNLYGKRVVWLIIGWYADNWFEVLDPSVNCTADELRVALEGHLTTESLQRNLNNVTTISGMSTDDFFAALHPKLKGSPQQTPGYVESPLAYDAVWAIAIAFNRTIIELAKHGKLLEDFTYSDEFTKGVLYDSMQNTTFEGVSGRVSFTSEGDRIAETQIEQMHNGVYSILGFYDPYKDVINFRAGFKEHWVGGKHPRDETQMIQQLRTLDRFLFWSMVSLAAFGILLAICCLIFNITHRMRRLIQMSHPNTNNLMLIGIMLCLVTVFLLGLESDNVQNKENDRDRFFSPDNLYPWLCQARVWILMIGFTLSYGSMFAKIWNVHRLSTLAKKESKREARKSAGRGSFRTTTFSEIRTFSSLVQTQKVESWQLYSVVGALLAMDVLLLALWTGINPMRMEPHKFPPEEAKDTEDDVEYEPLLEQCVSTNDTIWMGVIFAYKGLFLIFGLFLAYETRSVKIKELNDSRFVGMSIYNVVVLCIITAPVTLIINKQHNAKFAFVALSIMFCCFLSMGVIFVPKVLEIYRRKKGDHNDSKKLDDSLPSREEEEKHQKLLAENEELKKQIQEKEEKVKILNERVRQRAAERARLTKEQEAANSKEEPPQPNRISPPRQTIAAEVARDDRHSDSALPSSTDDPSGLNSIHEL</sequence>
<keyword evidence="8" id="KW-0297">G-protein coupled receptor</keyword>
<feature type="signal peptide" evidence="19">
    <location>
        <begin position="1"/>
        <end position="30"/>
    </location>
</feature>
<keyword evidence="11" id="KW-1015">Disulfide bond</keyword>
<dbReference type="PANTHER" id="PTHR10519">
    <property type="entry name" value="GABA-B RECEPTOR"/>
    <property type="match status" value="1"/>
</dbReference>
<feature type="compositionally biased region" description="Polar residues" evidence="17">
    <location>
        <begin position="874"/>
        <end position="891"/>
    </location>
</feature>
<accession>A0A1W0XE61</accession>
<keyword evidence="22" id="KW-1185">Reference proteome</keyword>
<feature type="region of interest" description="Disordered" evidence="17">
    <location>
        <begin position="776"/>
        <end position="797"/>
    </location>
</feature>
<evidence type="ECO:0000256" key="3">
    <source>
        <dbReference type="ARBA" id="ARBA00022553"/>
    </source>
</evidence>
<dbReference type="FunFam" id="3.40.50.2300:FF:000072">
    <property type="entry name" value="Gamma-aminobutyric acid type B receptor subunit 2"/>
    <property type="match status" value="2"/>
</dbReference>
<dbReference type="CDD" id="cd06366">
    <property type="entry name" value="PBP1_GABAb_receptor"/>
    <property type="match status" value="1"/>
</dbReference>
<name>A0A1W0XE61_HYPEX</name>
<dbReference type="Pfam" id="PF00003">
    <property type="entry name" value="7tm_3"/>
    <property type="match status" value="1"/>
</dbReference>
<comment type="similarity">
    <text evidence="1">Belongs to the G-protein coupled receptor 3 family. GABA-B receptor subfamily.</text>
</comment>
<dbReference type="InterPro" id="IPR001828">
    <property type="entry name" value="ANF_lig-bd_rcpt"/>
</dbReference>
<dbReference type="PROSITE" id="PS51257">
    <property type="entry name" value="PROKAR_LIPOPROTEIN"/>
    <property type="match status" value="1"/>
</dbReference>
<keyword evidence="5 19" id="KW-0732">Signal</keyword>
<evidence type="ECO:0000256" key="17">
    <source>
        <dbReference type="SAM" id="MobiDB-lite"/>
    </source>
</evidence>